<feature type="transmembrane region" description="Helical" evidence="1">
    <location>
        <begin position="60"/>
        <end position="81"/>
    </location>
</feature>
<evidence type="ECO:0000313" key="3">
    <source>
        <dbReference type="Proteomes" id="UP000545876"/>
    </source>
</evidence>
<proteinExistence type="predicted"/>
<keyword evidence="1" id="KW-0472">Membrane</keyword>
<feature type="transmembrane region" description="Helical" evidence="1">
    <location>
        <begin position="29"/>
        <end position="48"/>
    </location>
</feature>
<evidence type="ECO:0000256" key="1">
    <source>
        <dbReference type="SAM" id="Phobius"/>
    </source>
</evidence>
<accession>A0A847D0Q6</accession>
<reference evidence="2 3" key="1">
    <citation type="journal article" date="2020" name="Biotechnol. Biofuels">
        <title>New insights from the biogas microbiome by comprehensive genome-resolved metagenomics of nearly 1600 species originating from multiple anaerobic digesters.</title>
        <authorList>
            <person name="Campanaro S."/>
            <person name="Treu L."/>
            <person name="Rodriguez-R L.M."/>
            <person name="Kovalovszki A."/>
            <person name="Ziels R.M."/>
            <person name="Maus I."/>
            <person name="Zhu X."/>
            <person name="Kougias P.G."/>
            <person name="Basile A."/>
            <person name="Luo G."/>
            <person name="Schluter A."/>
            <person name="Konstantinidis K.T."/>
            <person name="Angelidaki I."/>
        </authorList>
    </citation>
    <scope>NUCLEOTIDE SEQUENCE [LARGE SCALE GENOMIC DNA]</scope>
    <source>
        <strain evidence="2">AS06rmzACSIP_65</strain>
    </source>
</reference>
<comment type="caution">
    <text evidence="2">The sequence shown here is derived from an EMBL/GenBank/DDBJ whole genome shotgun (WGS) entry which is preliminary data.</text>
</comment>
<evidence type="ECO:0000313" key="2">
    <source>
        <dbReference type="EMBL" id="NLD25422.1"/>
    </source>
</evidence>
<protein>
    <submittedName>
        <fullName evidence="2">Uncharacterized protein</fullName>
    </submittedName>
</protein>
<keyword evidence="1" id="KW-1133">Transmembrane helix</keyword>
<organism evidence="2 3">
    <name type="scientific">Candidatus Dojkabacteria bacterium</name>
    <dbReference type="NCBI Taxonomy" id="2099670"/>
    <lineage>
        <taxon>Bacteria</taxon>
        <taxon>Candidatus Dojkabacteria</taxon>
    </lineage>
</organism>
<dbReference type="EMBL" id="JAAZBX010000007">
    <property type="protein sequence ID" value="NLD25422.1"/>
    <property type="molecule type" value="Genomic_DNA"/>
</dbReference>
<dbReference type="AlphaFoldDB" id="A0A847D0Q6"/>
<dbReference type="Proteomes" id="UP000545876">
    <property type="component" value="Unassembled WGS sequence"/>
</dbReference>
<keyword evidence="1" id="KW-0812">Transmembrane</keyword>
<feature type="transmembrane region" description="Helical" evidence="1">
    <location>
        <begin position="93"/>
        <end position="113"/>
    </location>
</feature>
<sequence length="118" mass="13300">MNWDIVFVYLMVLEVIIEAYQIGKNQGKLWVNLVQIGIYVSTFLVYTLNRGQGSFPFGLFLRGATFAFIIAIILEVSNFSLGKVEKGKFGLGLINLALSLLKFLPLILLILFLTDSYM</sequence>
<name>A0A847D0Q6_9BACT</name>
<feature type="transmembrane region" description="Helical" evidence="1">
    <location>
        <begin position="6"/>
        <end position="22"/>
    </location>
</feature>
<gene>
    <name evidence="2" type="ORF">GX656_02170</name>
</gene>